<organism evidence="2 3">
    <name type="scientific">Scleroderma citrinum Foug A</name>
    <dbReference type="NCBI Taxonomy" id="1036808"/>
    <lineage>
        <taxon>Eukaryota</taxon>
        <taxon>Fungi</taxon>
        <taxon>Dikarya</taxon>
        <taxon>Basidiomycota</taxon>
        <taxon>Agaricomycotina</taxon>
        <taxon>Agaricomycetes</taxon>
        <taxon>Agaricomycetidae</taxon>
        <taxon>Boletales</taxon>
        <taxon>Sclerodermatineae</taxon>
        <taxon>Sclerodermataceae</taxon>
        <taxon>Scleroderma</taxon>
    </lineage>
</organism>
<evidence type="ECO:0000313" key="2">
    <source>
        <dbReference type="EMBL" id="KIM64471.1"/>
    </source>
</evidence>
<proteinExistence type="predicted"/>
<evidence type="ECO:0000256" key="1">
    <source>
        <dbReference type="SAM" id="MobiDB-lite"/>
    </source>
</evidence>
<feature type="region of interest" description="Disordered" evidence="1">
    <location>
        <begin position="1"/>
        <end position="28"/>
    </location>
</feature>
<reference evidence="3" key="2">
    <citation type="submission" date="2015-01" db="EMBL/GenBank/DDBJ databases">
        <title>Evolutionary Origins and Diversification of the Mycorrhizal Mutualists.</title>
        <authorList>
            <consortium name="DOE Joint Genome Institute"/>
            <consortium name="Mycorrhizal Genomics Consortium"/>
            <person name="Kohler A."/>
            <person name="Kuo A."/>
            <person name="Nagy L.G."/>
            <person name="Floudas D."/>
            <person name="Copeland A."/>
            <person name="Barry K.W."/>
            <person name="Cichocki N."/>
            <person name="Veneault-Fourrey C."/>
            <person name="LaButti K."/>
            <person name="Lindquist E.A."/>
            <person name="Lipzen A."/>
            <person name="Lundell T."/>
            <person name="Morin E."/>
            <person name="Murat C."/>
            <person name="Riley R."/>
            <person name="Ohm R."/>
            <person name="Sun H."/>
            <person name="Tunlid A."/>
            <person name="Henrissat B."/>
            <person name="Grigoriev I.V."/>
            <person name="Hibbett D.S."/>
            <person name="Martin F."/>
        </authorList>
    </citation>
    <scope>NUCLEOTIDE SEQUENCE [LARGE SCALE GENOMIC DNA]</scope>
    <source>
        <strain evidence="3">Foug A</strain>
    </source>
</reference>
<dbReference type="AlphaFoldDB" id="A0A0C3E940"/>
<sequence length="297" mass="33218">SSRESVAPPSKRVKVKEEEGAPSTQHGGNGASGKFINCDLPTGCQDRNLWRGVFIPSLAHWCGGYVDPWTIESLDLQDRMQVIWDEEYCGKLNHTITIKGPVFHVAKQRLNEWQSGFAAMVIMILATFFIHDPDFHDPQEREKNHGPDSKLWTGIWHSPFVLQTFASHFNFISGHAEIPELDSEKVVPHVALALAATAVCHAFSLAACGELHLRCFAETGMTWEVTVPDGESYGFNIQTWGKTSRKLFQLILSLTRENFVLIVDEVQCYLKAGTKGKGVSATSGVEDSYDEELYDFR</sequence>
<gene>
    <name evidence="2" type="ORF">SCLCIDRAFT_114970</name>
</gene>
<reference evidence="2 3" key="1">
    <citation type="submission" date="2014-04" db="EMBL/GenBank/DDBJ databases">
        <authorList>
            <consortium name="DOE Joint Genome Institute"/>
            <person name="Kuo A."/>
            <person name="Kohler A."/>
            <person name="Nagy L.G."/>
            <person name="Floudas D."/>
            <person name="Copeland A."/>
            <person name="Barry K.W."/>
            <person name="Cichocki N."/>
            <person name="Veneault-Fourrey C."/>
            <person name="LaButti K."/>
            <person name="Lindquist E.A."/>
            <person name="Lipzen A."/>
            <person name="Lundell T."/>
            <person name="Morin E."/>
            <person name="Murat C."/>
            <person name="Sun H."/>
            <person name="Tunlid A."/>
            <person name="Henrissat B."/>
            <person name="Grigoriev I.V."/>
            <person name="Hibbett D.S."/>
            <person name="Martin F."/>
            <person name="Nordberg H.P."/>
            <person name="Cantor M.N."/>
            <person name="Hua S.X."/>
        </authorList>
    </citation>
    <scope>NUCLEOTIDE SEQUENCE [LARGE SCALE GENOMIC DNA]</scope>
    <source>
        <strain evidence="2 3">Foug A</strain>
    </source>
</reference>
<dbReference type="Proteomes" id="UP000053989">
    <property type="component" value="Unassembled WGS sequence"/>
</dbReference>
<feature type="non-terminal residue" evidence="2">
    <location>
        <position position="1"/>
    </location>
</feature>
<name>A0A0C3E940_9AGAM</name>
<accession>A0A0C3E940</accession>
<dbReference type="EMBL" id="KN822028">
    <property type="protein sequence ID" value="KIM64471.1"/>
    <property type="molecule type" value="Genomic_DNA"/>
</dbReference>
<keyword evidence="3" id="KW-1185">Reference proteome</keyword>
<evidence type="ECO:0000313" key="3">
    <source>
        <dbReference type="Proteomes" id="UP000053989"/>
    </source>
</evidence>
<protein>
    <submittedName>
        <fullName evidence="2">Uncharacterized protein</fullName>
    </submittedName>
</protein>
<dbReference type="OrthoDB" id="3181351at2759"/>
<dbReference type="InParanoid" id="A0A0C3E940"/>
<dbReference type="HOGENOM" id="CLU_032278_2_0_1"/>